<comment type="caution">
    <text evidence="6">The sequence shown here is derived from an EMBL/GenBank/DDBJ whole genome shotgun (WGS) entry which is preliminary data.</text>
</comment>
<keyword evidence="4" id="KW-0326">Glycosidase</keyword>
<dbReference type="InterPro" id="IPR026891">
    <property type="entry name" value="Fn3-like"/>
</dbReference>
<dbReference type="Gene3D" id="2.60.40.10">
    <property type="entry name" value="Immunoglobulins"/>
    <property type="match status" value="1"/>
</dbReference>
<dbReference type="InterPro" id="IPR019800">
    <property type="entry name" value="Glyco_hydro_3_AS"/>
</dbReference>
<proteinExistence type="inferred from homology"/>
<evidence type="ECO:0000256" key="4">
    <source>
        <dbReference type="RuleBase" id="RU361161"/>
    </source>
</evidence>
<keyword evidence="3" id="KW-0119">Carbohydrate metabolism</keyword>
<evidence type="ECO:0000259" key="5">
    <source>
        <dbReference type="SMART" id="SM01217"/>
    </source>
</evidence>
<gene>
    <name evidence="6" type="ORF">AXK61_08005</name>
</gene>
<dbReference type="InterPro" id="IPR002772">
    <property type="entry name" value="Glyco_hydro_3_C"/>
</dbReference>
<dbReference type="PANTHER" id="PTHR42715:SF10">
    <property type="entry name" value="BETA-GLUCOSIDASE"/>
    <property type="match status" value="1"/>
</dbReference>
<dbReference type="PROSITE" id="PS00775">
    <property type="entry name" value="GLYCOSYL_HYDROL_F3"/>
    <property type="match status" value="1"/>
</dbReference>
<dbReference type="Pfam" id="PF01915">
    <property type="entry name" value="Glyco_hydro_3_C"/>
    <property type="match status" value="1"/>
</dbReference>
<name>A0A137YX64_9ACTN</name>
<dbReference type="PANTHER" id="PTHR42715">
    <property type="entry name" value="BETA-GLUCOSIDASE"/>
    <property type="match status" value="1"/>
</dbReference>
<keyword evidence="2 4" id="KW-0378">Hydrolase</keyword>
<sequence length="742" mass="78012">MSTDAADLPLEDRARLLTGADFWTTAAAPGVPSIVLTDGPHGVRRQLGASDHLGLNASAPATCFPPAVAVGSSWNPEVARRIGEAVAVEGRALGVSVILGPGVNIKRHPLCGRNFEYYSEDPLLAGALGAALVQGQQSRGAGASVKHFALNNQETERMRVSVDADPRTVREIYLPAFEQIVREAAPATVMCSYNRIGGVYASQNHWLLTSLLREEWAYEGLVVSDWGAVHDPVAAVRAGLDLEMPHDPTSTERVLAAVAAGDLDEGTVTRAAQRVIDLARWAPSDDEPAPDLEAHHRLAREVAAECAVLLRNEHAALPLGAGSGSVAVIGELARIPRYQGGGSSHINATRVDVPLDEIVARAEELGIPTEFAAGYTLDGDDAGHGDDHALHAEAVGTAARAGTAVIFAGLTEAEESEGFDRPDLRIASRQVDLIRAAAAAASRTVVVLVGGGVVELESWHDEVDAILEAFLLGQGGGAAIADLLFGLAEPSGRLAETIPRTIEQTPAFGTFPGELGTVRYGEGLLVGYRWYTTRGITPRYPFGHGLSYTDVVVDDLAVAVTGPDTATARVRVRNTGDRAGKHVVQLYVGGEAGPVFRPRRSLAAFRKVALGPGESTTVELDLPRRAFAYWDARRNDWVVAGGAYRIEVGRSSEDIDGAAQIELDGDVIVERLDMDSTIAEWAAHPVAGEGFRAALTGSVGGMSVDQLLELAGSMPLGKALDMLPGPAGAEARAGLEAAIAAQ</sequence>
<evidence type="ECO:0000313" key="7">
    <source>
        <dbReference type="Proteomes" id="UP000070409"/>
    </source>
</evidence>
<accession>A0A137YX64</accession>
<dbReference type="Gene3D" id="3.40.50.1700">
    <property type="entry name" value="Glycoside hydrolase family 3 C-terminal domain"/>
    <property type="match status" value="1"/>
</dbReference>
<evidence type="ECO:0000256" key="3">
    <source>
        <dbReference type="ARBA" id="ARBA00023277"/>
    </source>
</evidence>
<dbReference type="InterPro" id="IPR013783">
    <property type="entry name" value="Ig-like_fold"/>
</dbReference>
<organism evidence="6 7">
    <name type="scientific">Tsukamurella pseudospumae</name>
    <dbReference type="NCBI Taxonomy" id="239498"/>
    <lineage>
        <taxon>Bacteria</taxon>
        <taxon>Bacillati</taxon>
        <taxon>Actinomycetota</taxon>
        <taxon>Actinomycetes</taxon>
        <taxon>Mycobacteriales</taxon>
        <taxon>Tsukamurellaceae</taxon>
        <taxon>Tsukamurella</taxon>
    </lineage>
</organism>
<dbReference type="SUPFAM" id="SSF52279">
    <property type="entry name" value="Beta-D-glucan exohydrolase, C-terminal domain"/>
    <property type="match status" value="1"/>
</dbReference>
<dbReference type="Pfam" id="PF00933">
    <property type="entry name" value="Glyco_hydro_3"/>
    <property type="match status" value="1"/>
</dbReference>
<protein>
    <submittedName>
        <fullName evidence="6">Glycosyl hydrolase</fullName>
    </submittedName>
</protein>
<dbReference type="InterPro" id="IPR036881">
    <property type="entry name" value="Glyco_hydro_3_C_sf"/>
</dbReference>
<dbReference type="Proteomes" id="UP000070409">
    <property type="component" value="Unassembled WGS sequence"/>
</dbReference>
<comment type="similarity">
    <text evidence="1 4">Belongs to the glycosyl hydrolase 3 family.</text>
</comment>
<dbReference type="Pfam" id="PF14310">
    <property type="entry name" value="Fn3-like"/>
    <property type="match status" value="1"/>
</dbReference>
<reference evidence="6 7" key="1">
    <citation type="submission" date="2016-02" db="EMBL/GenBank/DDBJ databases">
        <authorList>
            <person name="Teng J.L."/>
            <person name="Tang Y."/>
            <person name="Huang Y."/>
            <person name="Guo F."/>
            <person name="Wei W."/>
            <person name="Chen J.H."/>
            <person name="Wong S.Y."/>
            <person name="Lau S.K."/>
            <person name="Woo P.C."/>
        </authorList>
    </citation>
    <scope>NUCLEOTIDE SEQUENCE [LARGE SCALE GENOMIC DNA]</scope>
    <source>
        <strain evidence="6 7">JCM 13375</strain>
    </source>
</reference>
<dbReference type="SMART" id="SM01217">
    <property type="entry name" value="Fn3_like"/>
    <property type="match status" value="1"/>
</dbReference>
<dbReference type="InterPro" id="IPR050288">
    <property type="entry name" value="Cellulose_deg_GH3"/>
</dbReference>
<evidence type="ECO:0000313" key="6">
    <source>
        <dbReference type="EMBL" id="KXO90546.1"/>
    </source>
</evidence>
<dbReference type="Gene3D" id="3.20.20.300">
    <property type="entry name" value="Glycoside hydrolase, family 3, N-terminal domain"/>
    <property type="match status" value="1"/>
</dbReference>
<dbReference type="InterPro" id="IPR017853">
    <property type="entry name" value="GH"/>
</dbReference>
<evidence type="ECO:0000256" key="1">
    <source>
        <dbReference type="ARBA" id="ARBA00005336"/>
    </source>
</evidence>
<keyword evidence="7" id="KW-1185">Reference proteome</keyword>
<dbReference type="InterPro" id="IPR036962">
    <property type="entry name" value="Glyco_hydro_3_N_sf"/>
</dbReference>
<dbReference type="RefSeq" id="WP_068746796.1">
    <property type="nucleotide sequence ID" value="NZ_LSRE01000048.1"/>
</dbReference>
<dbReference type="PRINTS" id="PR00133">
    <property type="entry name" value="GLHYDRLASE3"/>
</dbReference>
<dbReference type="EMBL" id="LSRE01000048">
    <property type="protein sequence ID" value="KXO90546.1"/>
    <property type="molecule type" value="Genomic_DNA"/>
</dbReference>
<dbReference type="InterPro" id="IPR001764">
    <property type="entry name" value="Glyco_hydro_3_N"/>
</dbReference>
<evidence type="ECO:0000256" key="2">
    <source>
        <dbReference type="ARBA" id="ARBA00022801"/>
    </source>
</evidence>
<feature type="domain" description="Fibronectin type III-like" evidence="5">
    <location>
        <begin position="582"/>
        <end position="652"/>
    </location>
</feature>
<dbReference type="GO" id="GO:0016787">
    <property type="term" value="F:hydrolase activity"/>
    <property type="evidence" value="ECO:0007669"/>
    <property type="project" value="UniProtKB-KW"/>
</dbReference>
<dbReference type="SUPFAM" id="SSF51445">
    <property type="entry name" value="(Trans)glycosidases"/>
    <property type="match status" value="1"/>
</dbReference>